<gene>
    <name evidence="1" type="ORF">NEZAVI_LOCUS5311</name>
</gene>
<dbReference type="Proteomes" id="UP001152798">
    <property type="component" value="Chromosome 3"/>
</dbReference>
<dbReference type="EMBL" id="OV725079">
    <property type="protein sequence ID" value="CAH1394952.1"/>
    <property type="molecule type" value="Genomic_DNA"/>
</dbReference>
<sequence>MKTGRLYLKSTSCNPSRAIKDVLPGGNKKRAAIMFSPAKDSAIGRPLGSITVFQTTPSEQTVHVTLNTLEEHGSFRLVAPREWLSCMSPSVLQSTLFIIS</sequence>
<keyword evidence="2" id="KW-1185">Reference proteome</keyword>
<evidence type="ECO:0000313" key="1">
    <source>
        <dbReference type="EMBL" id="CAH1394952.1"/>
    </source>
</evidence>
<organism evidence="1 2">
    <name type="scientific">Nezara viridula</name>
    <name type="common">Southern green stink bug</name>
    <name type="synonym">Cimex viridulus</name>
    <dbReference type="NCBI Taxonomy" id="85310"/>
    <lineage>
        <taxon>Eukaryota</taxon>
        <taxon>Metazoa</taxon>
        <taxon>Ecdysozoa</taxon>
        <taxon>Arthropoda</taxon>
        <taxon>Hexapoda</taxon>
        <taxon>Insecta</taxon>
        <taxon>Pterygota</taxon>
        <taxon>Neoptera</taxon>
        <taxon>Paraneoptera</taxon>
        <taxon>Hemiptera</taxon>
        <taxon>Heteroptera</taxon>
        <taxon>Panheteroptera</taxon>
        <taxon>Pentatomomorpha</taxon>
        <taxon>Pentatomoidea</taxon>
        <taxon>Pentatomidae</taxon>
        <taxon>Pentatominae</taxon>
        <taxon>Nezara</taxon>
    </lineage>
</organism>
<proteinExistence type="predicted"/>
<evidence type="ECO:0000313" key="2">
    <source>
        <dbReference type="Proteomes" id="UP001152798"/>
    </source>
</evidence>
<name>A0A9P0H4W4_NEZVI</name>
<accession>A0A9P0H4W4</accession>
<protein>
    <submittedName>
        <fullName evidence="1">Uncharacterized protein</fullName>
    </submittedName>
</protein>
<reference evidence="1" key="1">
    <citation type="submission" date="2022-01" db="EMBL/GenBank/DDBJ databases">
        <authorList>
            <person name="King R."/>
        </authorList>
    </citation>
    <scope>NUCLEOTIDE SEQUENCE</scope>
</reference>
<dbReference type="AlphaFoldDB" id="A0A9P0H4W4"/>